<dbReference type="EMBL" id="GEDG01027882">
    <property type="protein sequence ID" value="JAP13544.1"/>
    <property type="molecule type" value="Transcribed_RNA"/>
</dbReference>
<protein>
    <submittedName>
        <fullName evidence="1">Putative ovule protein</fullName>
    </submittedName>
</protein>
<proteinExistence type="predicted"/>
<dbReference type="AlphaFoldDB" id="A0A0V0GZL8"/>
<reference evidence="1" key="1">
    <citation type="submission" date="2015-12" db="EMBL/GenBank/DDBJ databases">
        <title>Gene expression during late stages of embryo sac development: a critical building block for successful pollen-pistil interactions.</title>
        <authorList>
            <person name="Liu Y."/>
            <person name="Joly V."/>
            <person name="Sabar M."/>
            <person name="Matton D.P."/>
        </authorList>
    </citation>
    <scope>NUCLEOTIDE SEQUENCE</scope>
</reference>
<sequence>MFYLFCLSYYTVVKNYIIKNNGQSVNITLNFSIVELNHTWKLKNIRCLIMYEDNSSWFSLHLSYDLRNANNEDVTLLI</sequence>
<evidence type="ECO:0000313" key="1">
    <source>
        <dbReference type="EMBL" id="JAP13544.1"/>
    </source>
</evidence>
<dbReference type="EMBL" id="GEDG01019388">
    <property type="protein sequence ID" value="JAP19984.1"/>
    <property type="molecule type" value="Transcribed_RNA"/>
</dbReference>
<name>A0A0V0GZL8_SOLCH</name>
<accession>A0A0V0GZL8</accession>
<organism evidence="1">
    <name type="scientific">Solanum chacoense</name>
    <name type="common">Chaco potato</name>
    <dbReference type="NCBI Taxonomy" id="4108"/>
    <lineage>
        <taxon>Eukaryota</taxon>
        <taxon>Viridiplantae</taxon>
        <taxon>Streptophyta</taxon>
        <taxon>Embryophyta</taxon>
        <taxon>Tracheophyta</taxon>
        <taxon>Spermatophyta</taxon>
        <taxon>Magnoliopsida</taxon>
        <taxon>eudicotyledons</taxon>
        <taxon>Gunneridae</taxon>
        <taxon>Pentapetalae</taxon>
        <taxon>asterids</taxon>
        <taxon>lamiids</taxon>
        <taxon>Solanales</taxon>
        <taxon>Solanaceae</taxon>
        <taxon>Solanoideae</taxon>
        <taxon>Solaneae</taxon>
        <taxon>Solanum</taxon>
    </lineage>
</organism>